<evidence type="ECO:0000259" key="6">
    <source>
        <dbReference type="Pfam" id="PF01490"/>
    </source>
</evidence>
<proteinExistence type="predicted"/>
<feature type="transmembrane region" description="Helical" evidence="5">
    <location>
        <begin position="313"/>
        <end position="333"/>
    </location>
</feature>
<dbReference type="GO" id="GO:0015186">
    <property type="term" value="F:L-glutamine transmembrane transporter activity"/>
    <property type="evidence" value="ECO:0007669"/>
    <property type="project" value="TreeGrafter"/>
</dbReference>
<feature type="transmembrane region" description="Helical" evidence="5">
    <location>
        <begin position="197"/>
        <end position="219"/>
    </location>
</feature>
<evidence type="ECO:0000256" key="2">
    <source>
        <dbReference type="ARBA" id="ARBA00022692"/>
    </source>
</evidence>
<dbReference type="PANTHER" id="PTHR22950">
    <property type="entry name" value="AMINO ACID TRANSPORTER"/>
    <property type="match status" value="1"/>
</dbReference>
<dbReference type="GO" id="GO:0005886">
    <property type="term" value="C:plasma membrane"/>
    <property type="evidence" value="ECO:0007669"/>
    <property type="project" value="TreeGrafter"/>
</dbReference>
<dbReference type="GO" id="GO:0005290">
    <property type="term" value="F:L-histidine transmembrane transporter activity"/>
    <property type="evidence" value="ECO:0007669"/>
    <property type="project" value="TreeGrafter"/>
</dbReference>
<feature type="transmembrane region" description="Helical" evidence="5">
    <location>
        <begin position="353"/>
        <end position="375"/>
    </location>
</feature>
<sequence length="493" mass="54318">MMESSQSEMNILSNGKSHNLVDDVGMPMKTMLEEDQNGTQTVRFDDPEGGLENEGFLPSADGKKPIRFTDFEGKTSFGMSVFNLGNAIMGSGILGLAYAMANTVKMTHGLMYKCFTVLLRGTSQQIKLNNIVCNPLTGIRAYEQLGNRAFGTPGKMAAGIAITLQNIGAMSSYLYIVKSELPLVIQAFLKADPNSDLWYLNGNYLVIMVSASVILPLALMKQLGYLGYTSGFSLSCMVFFLTAICFTYLSSHTFFEAYNSIANNRVTHLCASSQTAYTIPILAFAFVCHPEVLPIYTELRNPTQKKMQKVSNLSILVMYTMYFLAALFGYLTFYDNVEPELLHTYSRIDPYDTLILCVRVAVLTAVTLTVPIVLFPVRRAIQQMIFPTKSFNWLRHISIALVLLTFINMLVIFAPNILGIFGIIGATSAPCLIFIFPAVFYIRIVPKEDEPMTSTPKILAACFAALGVSFMVMSLSFIIIDWTTGGGLAAGAH</sequence>
<evidence type="ECO:0000256" key="4">
    <source>
        <dbReference type="ARBA" id="ARBA00023136"/>
    </source>
</evidence>
<dbReference type="PANTHER" id="PTHR22950:SF22">
    <property type="entry name" value="SODIUM-COUPLED NEUTRAL AMINO ACID TRANSPORTER 3"/>
    <property type="match status" value="1"/>
</dbReference>
<feature type="transmembrane region" description="Helical" evidence="5">
    <location>
        <begin position="81"/>
        <end position="101"/>
    </location>
</feature>
<evidence type="ECO:0000256" key="1">
    <source>
        <dbReference type="ARBA" id="ARBA00004141"/>
    </source>
</evidence>
<evidence type="ECO:0000313" key="8">
    <source>
        <dbReference type="Proteomes" id="UP001501940"/>
    </source>
</evidence>
<evidence type="ECO:0000256" key="3">
    <source>
        <dbReference type="ARBA" id="ARBA00022989"/>
    </source>
</evidence>
<feature type="transmembrane region" description="Helical" evidence="5">
    <location>
        <begin position="458"/>
        <end position="480"/>
    </location>
</feature>
<name>A0AAQ5YRK3_AMPOC</name>
<keyword evidence="2 5" id="KW-0812">Transmembrane</keyword>
<feature type="transmembrane region" description="Helical" evidence="5">
    <location>
        <begin position="420"/>
        <end position="446"/>
    </location>
</feature>
<dbReference type="GO" id="GO:0015182">
    <property type="term" value="F:L-asparagine transmembrane transporter activity"/>
    <property type="evidence" value="ECO:0007669"/>
    <property type="project" value="TreeGrafter"/>
</dbReference>
<feature type="transmembrane region" description="Helical" evidence="5">
    <location>
        <begin position="156"/>
        <end position="176"/>
    </location>
</feature>
<dbReference type="GO" id="GO:0015817">
    <property type="term" value="P:histidine transport"/>
    <property type="evidence" value="ECO:0007669"/>
    <property type="project" value="TreeGrafter"/>
</dbReference>
<reference evidence="7" key="3">
    <citation type="submission" date="2025-09" db="UniProtKB">
        <authorList>
            <consortium name="Ensembl"/>
        </authorList>
    </citation>
    <scope>IDENTIFICATION</scope>
</reference>
<keyword evidence="8" id="KW-1185">Reference proteome</keyword>
<dbReference type="Pfam" id="PF01490">
    <property type="entry name" value="Aa_trans"/>
    <property type="match status" value="1"/>
</dbReference>
<evidence type="ECO:0000256" key="5">
    <source>
        <dbReference type="SAM" id="Phobius"/>
    </source>
</evidence>
<dbReference type="Ensembl" id="ENSAOCT00000071210.1">
    <property type="protein sequence ID" value="ENSAOCP00000054551.1"/>
    <property type="gene ID" value="ENSAOCG00000002877.2"/>
</dbReference>
<dbReference type="Proteomes" id="UP001501940">
    <property type="component" value="Chromosome 5"/>
</dbReference>
<organism evidence="7 8">
    <name type="scientific">Amphiprion ocellaris</name>
    <name type="common">Clown anemonefish</name>
    <dbReference type="NCBI Taxonomy" id="80972"/>
    <lineage>
        <taxon>Eukaryota</taxon>
        <taxon>Metazoa</taxon>
        <taxon>Chordata</taxon>
        <taxon>Craniata</taxon>
        <taxon>Vertebrata</taxon>
        <taxon>Euteleostomi</taxon>
        <taxon>Actinopterygii</taxon>
        <taxon>Neopterygii</taxon>
        <taxon>Teleostei</taxon>
        <taxon>Neoteleostei</taxon>
        <taxon>Acanthomorphata</taxon>
        <taxon>Ovalentaria</taxon>
        <taxon>Pomacentridae</taxon>
        <taxon>Amphiprion</taxon>
    </lineage>
</organism>
<accession>A0AAQ5YRK3</accession>
<keyword evidence="4 5" id="KW-0472">Membrane</keyword>
<evidence type="ECO:0000313" key="7">
    <source>
        <dbReference type="Ensembl" id="ENSAOCP00000054551.1"/>
    </source>
</evidence>
<keyword evidence="3 5" id="KW-1133">Transmembrane helix</keyword>
<feature type="domain" description="Amino acid transporter transmembrane" evidence="6">
    <location>
        <begin position="74"/>
        <end position="480"/>
    </location>
</feature>
<dbReference type="AlphaFoldDB" id="A0AAQ5YRK3"/>
<feature type="transmembrane region" description="Helical" evidence="5">
    <location>
        <begin position="225"/>
        <end position="249"/>
    </location>
</feature>
<dbReference type="InterPro" id="IPR013057">
    <property type="entry name" value="AA_transpt_TM"/>
</dbReference>
<dbReference type="GeneTree" id="ENSGT00940000157127"/>
<protein>
    <recommendedName>
        <fullName evidence="6">Amino acid transporter transmembrane domain-containing protein</fullName>
    </recommendedName>
</protein>
<reference evidence="7 8" key="1">
    <citation type="submission" date="2022-01" db="EMBL/GenBank/DDBJ databases">
        <title>A chromosome-scale genome assembly of the false clownfish, Amphiprion ocellaris.</title>
        <authorList>
            <person name="Ryu T."/>
        </authorList>
    </citation>
    <scope>NUCLEOTIDE SEQUENCE [LARGE SCALE GENOMIC DNA]</scope>
</reference>
<reference evidence="7" key="2">
    <citation type="submission" date="2025-08" db="UniProtKB">
        <authorList>
            <consortium name="Ensembl"/>
        </authorList>
    </citation>
    <scope>IDENTIFICATION</scope>
</reference>
<comment type="subcellular location">
    <subcellularLocation>
        <location evidence="1">Membrane</location>
        <topology evidence="1">Multi-pass membrane protein</topology>
    </subcellularLocation>
</comment>
<feature type="transmembrane region" description="Helical" evidence="5">
    <location>
        <begin position="396"/>
        <end position="414"/>
    </location>
</feature>